<protein>
    <submittedName>
        <fullName evidence="1">Uncharacterized protein</fullName>
    </submittedName>
</protein>
<comment type="caution">
    <text evidence="1">The sequence shown here is derived from an EMBL/GenBank/DDBJ whole genome shotgun (WGS) entry which is preliminary data.</text>
</comment>
<proteinExistence type="predicted"/>
<dbReference type="RefSeq" id="WP_378161510.1">
    <property type="nucleotide sequence ID" value="NZ_JBHSBU010000001.1"/>
</dbReference>
<organism evidence="1 2">
    <name type="scientific">Chitinimonas lacunae</name>
    <dbReference type="NCBI Taxonomy" id="1963018"/>
    <lineage>
        <taxon>Bacteria</taxon>
        <taxon>Pseudomonadati</taxon>
        <taxon>Pseudomonadota</taxon>
        <taxon>Betaproteobacteria</taxon>
        <taxon>Neisseriales</taxon>
        <taxon>Chitinibacteraceae</taxon>
        <taxon>Chitinimonas</taxon>
    </lineage>
</organism>
<reference evidence="2" key="1">
    <citation type="journal article" date="2019" name="Int. J. Syst. Evol. Microbiol.">
        <title>The Global Catalogue of Microorganisms (GCM) 10K type strain sequencing project: providing services to taxonomists for standard genome sequencing and annotation.</title>
        <authorList>
            <consortium name="The Broad Institute Genomics Platform"/>
            <consortium name="The Broad Institute Genome Sequencing Center for Infectious Disease"/>
            <person name="Wu L."/>
            <person name="Ma J."/>
        </authorList>
    </citation>
    <scope>NUCLEOTIDE SEQUENCE [LARGE SCALE GENOMIC DNA]</scope>
    <source>
        <strain evidence="2">LMG 29894</strain>
    </source>
</reference>
<keyword evidence="2" id="KW-1185">Reference proteome</keyword>
<evidence type="ECO:0000313" key="1">
    <source>
        <dbReference type="EMBL" id="MFC4158629.1"/>
    </source>
</evidence>
<evidence type="ECO:0000313" key="2">
    <source>
        <dbReference type="Proteomes" id="UP001595791"/>
    </source>
</evidence>
<sequence length="392" mass="42225">MDCREETAGAARFHFCPDRAPPPADRLRALVQARVLDEISGQPIERCRVTMPDPALAPHMAARVAAGGLVGLVGHPARLFPTLATSAVTLPIQLEADGYLPRQLSGTLGPVTGFPAQFAPLDHGDVVLHRLGVRFSGRVVARGTPANQPLAGAQLRIDGLWSTFPPANAAPGPLMEPARIVGLTPGLYADYPTATLARCDVVPDLPRSKTLLATAPPGSQRLRLSDRRTLAVGMALLIDGSDPDRHELMPLAHIDTSSSDDQPAWVELAHPLRHLHRLNSPAVPAAIPATHDPHTLSRAALTGDAVAFLNAAPPWSAGTVIRIDDSVRPVEYHWLERYETSADAEGYFRLPCLARVALTRLRVTHPSQPQPLNLVVEPNYRLVQQTLVVAFE</sequence>
<dbReference type="Proteomes" id="UP001595791">
    <property type="component" value="Unassembled WGS sequence"/>
</dbReference>
<name>A0ABV8MKN6_9NEIS</name>
<accession>A0ABV8MKN6</accession>
<gene>
    <name evidence="1" type="ORF">ACFOW7_04550</name>
</gene>
<dbReference type="EMBL" id="JBHSBU010000001">
    <property type="protein sequence ID" value="MFC4158629.1"/>
    <property type="molecule type" value="Genomic_DNA"/>
</dbReference>